<accession>A0A2H0U8V5</accession>
<dbReference type="AlphaFoldDB" id="A0A2H0U8V5"/>
<keyword evidence="3 5" id="KW-0687">Ribonucleoprotein</keyword>
<dbReference type="EMBL" id="PFBM01000005">
    <property type="protein sequence ID" value="PIR82810.1"/>
    <property type="molecule type" value="Genomic_DNA"/>
</dbReference>
<dbReference type="NCBIfam" id="TIGR00012">
    <property type="entry name" value="L29"/>
    <property type="match status" value="1"/>
</dbReference>
<dbReference type="SUPFAM" id="SSF46561">
    <property type="entry name" value="Ribosomal protein L29 (L29p)"/>
    <property type="match status" value="1"/>
</dbReference>
<dbReference type="Pfam" id="PF00831">
    <property type="entry name" value="Ribosomal_L29"/>
    <property type="match status" value="1"/>
</dbReference>
<evidence type="ECO:0000256" key="5">
    <source>
        <dbReference type="HAMAP-Rule" id="MF_00374"/>
    </source>
</evidence>
<evidence type="ECO:0000256" key="6">
    <source>
        <dbReference type="SAM" id="Coils"/>
    </source>
</evidence>
<comment type="caution">
    <text evidence="7">The sequence shown here is derived from an EMBL/GenBank/DDBJ whole genome shotgun (WGS) entry which is preliminary data.</text>
</comment>
<protein>
    <recommendedName>
        <fullName evidence="4 5">Large ribosomal subunit protein uL29</fullName>
    </recommendedName>
</protein>
<dbReference type="HAMAP" id="MF_00374">
    <property type="entry name" value="Ribosomal_uL29"/>
    <property type="match status" value="1"/>
</dbReference>
<organism evidence="7 8">
    <name type="scientific">Candidatus Kaiserbacteria bacterium CG10_big_fil_rev_8_21_14_0_10_59_10</name>
    <dbReference type="NCBI Taxonomy" id="1974612"/>
    <lineage>
        <taxon>Bacteria</taxon>
        <taxon>Candidatus Kaiseribacteriota</taxon>
    </lineage>
</organism>
<dbReference type="InterPro" id="IPR036049">
    <property type="entry name" value="Ribosomal_uL29_sf"/>
</dbReference>
<evidence type="ECO:0000256" key="4">
    <source>
        <dbReference type="ARBA" id="ARBA00035204"/>
    </source>
</evidence>
<evidence type="ECO:0000256" key="3">
    <source>
        <dbReference type="ARBA" id="ARBA00023274"/>
    </source>
</evidence>
<dbReference type="InterPro" id="IPR001854">
    <property type="entry name" value="Ribosomal_uL29"/>
</dbReference>
<reference evidence="8" key="1">
    <citation type="submission" date="2017-09" db="EMBL/GenBank/DDBJ databases">
        <title>Depth-based differentiation of microbial function through sediment-hosted aquifers and enrichment of novel symbionts in the deep terrestrial subsurface.</title>
        <authorList>
            <person name="Probst A.J."/>
            <person name="Ladd B."/>
            <person name="Jarett J.K."/>
            <person name="Geller-Mcgrath D.E."/>
            <person name="Sieber C.M.K."/>
            <person name="Emerson J.B."/>
            <person name="Anantharaman K."/>
            <person name="Thomas B.C."/>
            <person name="Malmstrom R."/>
            <person name="Stieglmeier M."/>
            <person name="Klingl A."/>
            <person name="Woyke T."/>
            <person name="Ryan C.M."/>
            <person name="Banfield J.F."/>
        </authorList>
    </citation>
    <scope>NUCLEOTIDE SEQUENCE [LARGE SCALE GENOMIC DNA]</scope>
</reference>
<proteinExistence type="inferred from homology"/>
<dbReference type="GO" id="GO:1990904">
    <property type="term" value="C:ribonucleoprotein complex"/>
    <property type="evidence" value="ECO:0007669"/>
    <property type="project" value="UniProtKB-KW"/>
</dbReference>
<name>A0A2H0U8V5_9BACT</name>
<keyword evidence="6" id="KW-0175">Coiled coil</keyword>
<dbReference type="Gene3D" id="1.10.287.310">
    <property type="match status" value="1"/>
</dbReference>
<sequence>MADLKKQSIEDLQKSIADMRERLREFRFSEAGTRTRNVREGRTLRREIARALTELRMREIDLKRQNA</sequence>
<gene>
    <name evidence="5 7" type="primary">rpmC</name>
    <name evidence="7" type="ORF">COU20_00585</name>
</gene>
<dbReference type="GO" id="GO:0005840">
    <property type="term" value="C:ribosome"/>
    <property type="evidence" value="ECO:0007669"/>
    <property type="project" value="UniProtKB-KW"/>
</dbReference>
<evidence type="ECO:0000256" key="1">
    <source>
        <dbReference type="ARBA" id="ARBA00009254"/>
    </source>
</evidence>
<dbReference type="GO" id="GO:0006412">
    <property type="term" value="P:translation"/>
    <property type="evidence" value="ECO:0007669"/>
    <property type="project" value="UniProtKB-UniRule"/>
</dbReference>
<evidence type="ECO:0000313" key="7">
    <source>
        <dbReference type="EMBL" id="PIR82810.1"/>
    </source>
</evidence>
<evidence type="ECO:0000256" key="2">
    <source>
        <dbReference type="ARBA" id="ARBA00022980"/>
    </source>
</evidence>
<evidence type="ECO:0000313" key="8">
    <source>
        <dbReference type="Proteomes" id="UP000231379"/>
    </source>
</evidence>
<dbReference type="GO" id="GO:0003735">
    <property type="term" value="F:structural constituent of ribosome"/>
    <property type="evidence" value="ECO:0007669"/>
    <property type="project" value="InterPro"/>
</dbReference>
<dbReference type="Proteomes" id="UP000231379">
    <property type="component" value="Unassembled WGS sequence"/>
</dbReference>
<feature type="coiled-coil region" evidence="6">
    <location>
        <begin position="2"/>
        <end position="29"/>
    </location>
</feature>
<keyword evidence="2 5" id="KW-0689">Ribosomal protein</keyword>
<comment type="similarity">
    <text evidence="1 5">Belongs to the universal ribosomal protein uL29 family.</text>
</comment>